<sequence length="149" mass="16293">MTTYLCAFDLDVGQSERSDWLRGIQKLAHVLRQVVIGILAVIGIALAGTAIVLIQAGWFSDKPAFGLTGKQTFNCYLERELRYPTLSISFSKNGRQAVIHFPDRDAVTTLQRGGLAGDGFHGDGIEFVVDPEAYVTGYGDKRIGPCQQD</sequence>
<proteinExistence type="predicted"/>
<name>A0A7W6FU55_9HYPH</name>
<keyword evidence="1" id="KW-0472">Membrane</keyword>
<evidence type="ECO:0000256" key="1">
    <source>
        <dbReference type="SAM" id="Phobius"/>
    </source>
</evidence>
<gene>
    <name evidence="2" type="ORF">GGR05_001877</name>
</gene>
<dbReference type="AlphaFoldDB" id="A0A7W6FU55"/>
<comment type="caution">
    <text evidence="2">The sequence shown here is derived from an EMBL/GenBank/DDBJ whole genome shotgun (WGS) entry which is preliminary data.</text>
</comment>
<keyword evidence="3" id="KW-1185">Reference proteome</keyword>
<protein>
    <recommendedName>
        <fullName evidence="4">Membrane-bound lysozyme-inhibitor of c-type lysozyme</fullName>
    </recommendedName>
</protein>
<dbReference type="OrthoDB" id="9891405at2"/>
<reference evidence="2 3" key="1">
    <citation type="submission" date="2020-08" db="EMBL/GenBank/DDBJ databases">
        <title>Genomic Encyclopedia of Type Strains, Phase IV (KMG-IV): sequencing the most valuable type-strain genomes for metagenomic binning, comparative biology and taxonomic classification.</title>
        <authorList>
            <person name="Goeker M."/>
        </authorList>
    </citation>
    <scope>NUCLEOTIDE SEQUENCE [LARGE SCALE GENOMIC DNA]</scope>
    <source>
        <strain evidence="2 3">DSM 25024</strain>
    </source>
</reference>
<evidence type="ECO:0000313" key="3">
    <source>
        <dbReference type="Proteomes" id="UP000531216"/>
    </source>
</evidence>
<keyword evidence="1" id="KW-1133">Transmembrane helix</keyword>
<dbReference type="EMBL" id="JACIDO010000003">
    <property type="protein sequence ID" value="MBB3935733.1"/>
    <property type="molecule type" value="Genomic_DNA"/>
</dbReference>
<accession>A0A7W6FU55</accession>
<dbReference type="Proteomes" id="UP000531216">
    <property type="component" value="Unassembled WGS sequence"/>
</dbReference>
<keyword evidence="1" id="KW-0812">Transmembrane</keyword>
<dbReference type="RefSeq" id="WP_139224574.1">
    <property type="nucleotide sequence ID" value="NZ_FOOA01000003.1"/>
</dbReference>
<organism evidence="2 3">
    <name type="scientific">Aureimonas phyllosphaerae</name>
    <dbReference type="NCBI Taxonomy" id="1166078"/>
    <lineage>
        <taxon>Bacteria</taxon>
        <taxon>Pseudomonadati</taxon>
        <taxon>Pseudomonadota</taxon>
        <taxon>Alphaproteobacteria</taxon>
        <taxon>Hyphomicrobiales</taxon>
        <taxon>Aurantimonadaceae</taxon>
        <taxon>Aureimonas</taxon>
    </lineage>
</organism>
<feature type="transmembrane region" description="Helical" evidence="1">
    <location>
        <begin position="30"/>
        <end position="54"/>
    </location>
</feature>
<evidence type="ECO:0000313" key="2">
    <source>
        <dbReference type="EMBL" id="MBB3935733.1"/>
    </source>
</evidence>
<evidence type="ECO:0008006" key="4">
    <source>
        <dbReference type="Google" id="ProtNLM"/>
    </source>
</evidence>